<organism evidence="2 3">
    <name type="scientific">Centaurea solstitialis</name>
    <name type="common">yellow star-thistle</name>
    <dbReference type="NCBI Taxonomy" id="347529"/>
    <lineage>
        <taxon>Eukaryota</taxon>
        <taxon>Viridiplantae</taxon>
        <taxon>Streptophyta</taxon>
        <taxon>Embryophyta</taxon>
        <taxon>Tracheophyta</taxon>
        <taxon>Spermatophyta</taxon>
        <taxon>Magnoliopsida</taxon>
        <taxon>eudicotyledons</taxon>
        <taxon>Gunneridae</taxon>
        <taxon>Pentapetalae</taxon>
        <taxon>asterids</taxon>
        <taxon>campanulids</taxon>
        <taxon>Asterales</taxon>
        <taxon>Asteraceae</taxon>
        <taxon>Carduoideae</taxon>
        <taxon>Cardueae</taxon>
        <taxon>Centaureinae</taxon>
        <taxon>Centaurea</taxon>
    </lineage>
</organism>
<evidence type="ECO:0000259" key="1">
    <source>
        <dbReference type="PROSITE" id="PS50008"/>
    </source>
</evidence>
<comment type="caution">
    <text evidence="2">The sequence shown here is derived from an EMBL/GenBank/DDBJ whole genome shotgun (WGS) entry which is preliminary data.</text>
</comment>
<dbReference type="Pfam" id="PF24994">
    <property type="entry name" value="GIL1_IRKI_C"/>
    <property type="match status" value="1"/>
</dbReference>
<protein>
    <recommendedName>
        <fullName evidence="1">PI-PLC Y-box domain-containing protein</fullName>
    </recommendedName>
</protein>
<sequence>MNLSDLTVNNFIEVLDYALGSVTDFVKLLICEMEASNWNIDAAVKSIEPEEIFPKSSHKCFAFESYVTREIFEGFSVRSDEDEEDRFYNFSQFKELRSLSTTDLLNRNPRSPFAKFARAKYMRVVHPKMELSFYGDLGQRRTLNEWRFPTTAFFGAFAEMARRVWILRCLALSFDEEVSVFRVRRGCRFSSVYMESVVAEEEEEDGDAGGGEVAVAFTVVPGFKIGKTVVQSQVDLGNPNRSITDCQCPLWEAYLTHLAVVAMGGFQYTYKDEARNSYEKEYKIAFGLQILKESDGIGMLNFIDQISFLRLIIDLYNFNPRIDGVYSVNTMRKLIDSSSIPLWVRLFAGPTLFLSRFSALFGELCGEDYRLLNCFITEASKTVDHVLLNCNFAQKVLNVAFTYEFLELTQPSSREGNLSKTKWRTRFLRADQGQVQG</sequence>
<feature type="domain" description="PI-PLC Y-box" evidence="1">
    <location>
        <begin position="72"/>
        <end position="124"/>
    </location>
</feature>
<dbReference type="Proteomes" id="UP001172457">
    <property type="component" value="Chromosome 1"/>
</dbReference>
<proteinExistence type="predicted"/>
<dbReference type="GO" id="GO:0009959">
    <property type="term" value="P:negative gravitropism"/>
    <property type="evidence" value="ECO:0007669"/>
    <property type="project" value="InterPro"/>
</dbReference>
<evidence type="ECO:0000313" key="2">
    <source>
        <dbReference type="EMBL" id="KAJ9565823.1"/>
    </source>
</evidence>
<dbReference type="GO" id="GO:0006629">
    <property type="term" value="P:lipid metabolic process"/>
    <property type="evidence" value="ECO:0007669"/>
    <property type="project" value="InterPro"/>
</dbReference>
<dbReference type="InterPro" id="IPR056813">
    <property type="entry name" value="GIL1_IRKI_C"/>
</dbReference>
<dbReference type="GO" id="GO:0009639">
    <property type="term" value="P:response to red or far red light"/>
    <property type="evidence" value="ECO:0007669"/>
    <property type="project" value="InterPro"/>
</dbReference>
<dbReference type="PANTHER" id="PTHR31161">
    <property type="entry name" value="PROTEIN GRAVITROPIC IN THE LIGHT 1"/>
    <property type="match status" value="1"/>
</dbReference>
<dbReference type="GO" id="GO:0004435">
    <property type="term" value="F:phosphatidylinositol-4,5-bisphosphate phospholipase C activity"/>
    <property type="evidence" value="ECO:0007669"/>
    <property type="project" value="InterPro"/>
</dbReference>
<evidence type="ECO:0000313" key="3">
    <source>
        <dbReference type="Proteomes" id="UP001172457"/>
    </source>
</evidence>
<name>A0AA38UAF6_9ASTR</name>
<dbReference type="EMBL" id="JARYMX010000001">
    <property type="protein sequence ID" value="KAJ9565823.1"/>
    <property type="molecule type" value="Genomic_DNA"/>
</dbReference>
<dbReference type="PROSITE" id="PS50008">
    <property type="entry name" value="PIPLC_Y_DOMAIN"/>
    <property type="match status" value="1"/>
</dbReference>
<gene>
    <name evidence="2" type="ORF">OSB04_001789</name>
</gene>
<dbReference type="InterPro" id="IPR040225">
    <property type="entry name" value="GIL1-like"/>
</dbReference>
<dbReference type="GO" id="GO:0035556">
    <property type="term" value="P:intracellular signal transduction"/>
    <property type="evidence" value="ECO:0007669"/>
    <property type="project" value="InterPro"/>
</dbReference>
<accession>A0AA38UAF6</accession>
<dbReference type="InterPro" id="IPR001711">
    <property type="entry name" value="PLipase_C_Pinositol-sp_Y"/>
</dbReference>
<keyword evidence="3" id="KW-1185">Reference proteome</keyword>
<reference evidence="2" key="1">
    <citation type="submission" date="2023-03" db="EMBL/GenBank/DDBJ databases">
        <title>Chromosome-scale reference genome and RAD-based genetic map of yellow starthistle (Centaurea solstitialis) reveal putative structural variation and QTLs associated with invader traits.</title>
        <authorList>
            <person name="Reatini B."/>
            <person name="Cang F.A."/>
            <person name="Jiang Q."/>
            <person name="Mckibben M.T.W."/>
            <person name="Barker M.S."/>
            <person name="Rieseberg L.H."/>
            <person name="Dlugosch K.M."/>
        </authorList>
    </citation>
    <scope>NUCLEOTIDE SEQUENCE</scope>
    <source>
        <strain evidence="2">CAN-66</strain>
        <tissue evidence="2">Leaf</tissue>
    </source>
</reference>
<dbReference type="AlphaFoldDB" id="A0AA38UAF6"/>